<dbReference type="EMBL" id="CP013232">
    <property type="protein sequence ID" value="AMO92881.1"/>
    <property type="molecule type" value="Genomic_DNA"/>
</dbReference>
<reference evidence="1 2" key="1">
    <citation type="submission" date="2015-11" db="EMBL/GenBank/DDBJ databases">
        <title>Exploring the genomic traits of fungus-feeding bacterial genus Collimonas.</title>
        <authorList>
            <person name="Song C."/>
            <person name="Schmidt R."/>
            <person name="de Jager V."/>
            <person name="Krzyzanowska D."/>
            <person name="Jongedijk E."/>
            <person name="Cankar K."/>
            <person name="Beekwilder J."/>
            <person name="van Veen A."/>
            <person name="de Boer W."/>
            <person name="van Veen J.A."/>
            <person name="Garbeva P."/>
        </authorList>
    </citation>
    <scope>NUCLEOTIDE SEQUENCE [LARGE SCALE GENOMIC DNA]</scope>
    <source>
        <strain evidence="1 2">Ter6</strain>
    </source>
</reference>
<dbReference type="PATRIC" id="fig|158899.10.peg.148"/>
<protein>
    <submittedName>
        <fullName evidence="1">Uncharacterized protein</fullName>
    </submittedName>
</protein>
<dbReference type="AlphaFoldDB" id="A0A127P616"/>
<sequence length="54" mass="6117">MHPPAFPHQSPLFLSQKRIFVLQIQLPANEILKAICLNPAFAVVYIADSKQIRC</sequence>
<organism evidence="1">
    <name type="scientific">Collimonas fungivorans</name>
    <dbReference type="NCBI Taxonomy" id="158899"/>
    <lineage>
        <taxon>Bacteria</taxon>
        <taxon>Pseudomonadati</taxon>
        <taxon>Pseudomonadota</taxon>
        <taxon>Betaproteobacteria</taxon>
        <taxon>Burkholderiales</taxon>
        <taxon>Oxalobacteraceae</taxon>
        <taxon>Collimonas</taxon>
    </lineage>
</organism>
<dbReference type="Proteomes" id="UP000072421">
    <property type="component" value="Chromosome"/>
</dbReference>
<evidence type="ECO:0000313" key="1">
    <source>
        <dbReference type="EMBL" id="AMO92881.1"/>
    </source>
</evidence>
<name>A0A127P616_9BURK</name>
<gene>
    <name evidence="1" type="ORF">CFter6_0150</name>
</gene>
<accession>A0A127P616</accession>
<evidence type="ECO:0000313" key="2">
    <source>
        <dbReference type="Proteomes" id="UP000072421"/>
    </source>
</evidence>
<proteinExistence type="predicted"/>